<evidence type="ECO:0000313" key="1">
    <source>
        <dbReference type="EMBL" id="CAG8808471.1"/>
    </source>
</evidence>
<evidence type="ECO:0000313" key="2">
    <source>
        <dbReference type="Proteomes" id="UP000789920"/>
    </source>
</evidence>
<accession>A0ACA9RS41</accession>
<proteinExistence type="predicted"/>
<feature type="non-terminal residue" evidence="1">
    <location>
        <position position="146"/>
    </location>
</feature>
<gene>
    <name evidence="1" type="ORF">RPERSI_LOCUS22630</name>
</gene>
<dbReference type="EMBL" id="CAJVQC010068885">
    <property type="protein sequence ID" value="CAG8808471.1"/>
    <property type="molecule type" value="Genomic_DNA"/>
</dbReference>
<name>A0ACA9RS41_9GLOM</name>
<keyword evidence="2" id="KW-1185">Reference proteome</keyword>
<protein>
    <submittedName>
        <fullName evidence="1">3141_t:CDS:1</fullName>
    </submittedName>
</protein>
<organism evidence="1 2">
    <name type="scientific">Racocetra persica</name>
    <dbReference type="NCBI Taxonomy" id="160502"/>
    <lineage>
        <taxon>Eukaryota</taxon>
        <taxon>Fungi</taxon>
        <taxon>Fungi incertae sedis</taxon>
        <taxon>Mucoromycota</taxon>
        <taxon>Glomeromycotina</taxon>
        <taxon>Glomeromycetes</taxon>
        <taxon>Diversisporales</taxon>
        <taxon>Gigasporaceae</taxon>
        <taxon>Racocetra</taxon>
    </lineage>
</organism>
<dbReference type="Proteomes" id="UP000789920">
    <property type="component" value="Unassembled WGS sequence"/>
</dbReference>
<sequence length="146" mass="17114">MGVIGSAAAFKTTTYDSKFHQNGLCHFLEYCQHKPECCQVFLKRTKKHISRKYNHYFKHFAETNNLELIPSLVAYTLLGWPVERTDEIGVNMKHKVEDLEKEEIIFLDGNKIKLPFITLHEIYYSHRNSLCPFIVYPLVFGIVVFE</sequence>
<reference evidence="1" key="1">
    <citation type="submission" date="2021-06" db="EMBL/GenBank/DDBJ databases">
        <authorList>
            <person name="Kallberg Y."/>
            <person name="Tangrot J."/>
            <person name="Rosling A."/>
        </authorList>
    </citation>
    <scope>NUCLEOTIDE SEQUENCE</scope>
    <source>
        <strain evidence="1">MA461A</strain>
    </source>
</reference>
<comment type="caution">
    <text evidence="1">The sequence shown here is derived from an EMBL/GenBank/DDBJ whole genome shotgun (WGS) entry which is preliminary data.</text>
</comment>